<keyword evidence="7 13" id="KW-0378">Hydrolase</keyword>
<dbReference type="GO" id="GO:0000105">
    <property type="term" value="P:L-histidine biosynthetic process"/>
    <property type="evidence" value="ECO:0007669"/>
    <property type="project" value="UniProtKB-UniRule"/>
</dbReference>
<dbReference type="Gene3D" id="3.40.190.80">
    <property type="match status" value="1"/>
</dbReference>
<evidence type="ECO:0000256" key="3">
    <source>
        <dbReference type="ARBA" id="ARBA00009759"/>
    </source>
</evidence>
<name>A0A371B745_9BRAD</name>
<dbReference type="Gene3D" id="3.30.540.10">
    <property type="entry name" value="Fructose-1,6-Bisphosphatase, subunit A, domain 1"/>
    <property type="match status" value="1"/>
</dbReference>
<evidence type="ECO:0000256" key="10">
    <source>
        <dbReference type="ARBA" id="ARBA00049158"/>
    </source>
</evidence>
<dbReference type="Proteomes" id="UP000263993">
    <property type="component" value="Unassembled WGS sequence"/>
</dbReference>
<dbReference type="NCBIfam" id="TIGR02067">
    <property type="entry name" value="his_9_HisN"/>
    <property type="match status" value="1"/>
</dbReference>
<accession>A0A371B745</accession>
<dbReference type="GO" id="GO:0006020">
    <property type="term" value="P:inositol metabolic process"/>
    <property type="evidence" value="ECO:0007669"/>
    <property type="project" value="TreeGrafter"/>
</dbReference>
<comment type="pathway">
    <text evidence="2">Amino-acid biosynthesis; L-histidine biosynthesis; L-histidine from 5-phospho-alpha-D-ribose 1-diphosphate: step 8/9.</text>
</comment>
<dbReference type="CDD" id="cd01641">
    <property type="entry name" value="Bacterial_IMPase_like_1"/>
    <property type="match status" value="1"/>
</dbReference>
<keyword evidence="8 12" id="KW-0460">Magnesium</keyword>
<feature type="binding site" evidence="12">
    <location>
        <position position="87"/>
    </location>
    <ligand>
        <name>Mg(2+)</name>
        <dbReference type="ChEBI" id="CHEBI:18420"/>
        <label>1</label>
        <note>catalytic</note>
    </ligand>
</feature>
<dbReference type="PRINTS" id="PR00377">
    <property type="entry name" value="IMPHPHTASES"/>
</dbReference>
<evidence type="ECO:0000256" key="6">
    <source>
        <dbReference type="ARBA" id="ARBA00022723"/>
    </source>
</evidence>
<evidence type="ECO:0000256" key="12">
    <source>
        <dbReference type="PIRSR" id="PIRSR600760-2"/>
    </source>
</evidence>
<dbReference type="Pfam" id="PF00459">
    <property type="entry name" value="Inositol_P"/>
    <property type="match status" value="1"/>
</dbReference>
<keyword evidence="14" id="KW-1185">Reference proteome</keyword>
<keyword evidence="6 12" id="KW-0479">Metal-binding</keyword>
<dbReference type="AlphaFoldDB" id="A0A371B745"/>
<evidence type="ECO:0000256" key="8">
    <source>
        <dbReference type="ARBA" id="ARBA00022842"/>
    </source>
</evidence>
<feature type="binding site" evidence="12">
    <location>
        <position position="85"/>
    </location>
    <ligand>
        <name>Mg(2+)</name>
        <dbReference type="ChEBI" id="CHEBI:18420"/>
        <label>1</label>
        <note>catalytic</note>
    </ligand>
</feature>
<evidence type="ECO:0000256" key="5">
    <source>
        <dbReference type="ARBA" id="ARBA00022605"/>
    </source>
</evidence>
<dbReference type="GO" id="GO:0004401">
    <property type="term" value="F:histidinol-phosphatase activity"/>
    <property type="evidence" value="ECO:0007669"/>
    <property type="project" value="UniProtKB-UniRule"/>
</dbReference>
<sequence>MTAIDFTSFVDRLAAVSGETIMPFFRSALTVENKKAGGFDPVTAADRAAEEAMRSQIRKAFPEHGILGEEYGSERTDSEYVWVLDPIDGTKSFISGMVAWGTLIGLMRFGEPVYGMMHQPFTRERFSGDNGAALYRGPTGNRSLNVRPCTGLDDALLFTTSPLLMKETDRAQFRKVENKVRLSRYGGDCYAYCMLAAGQIDLIIETELKPYDIIALIPIIHGAGGIITTWEGTPAQGGGRVVVAGDKRVHEAALEILNRV</sequence>
<protein>
    <recommendedName>
        <fullName evidence="4 11">Histidinol-phosphatase</fullName>
        <ecNumber evidence="4 11">3.1.3.15</ecNumber>
    </recommendedName>
</protein>
<comment type="similarity">
    <text evidence="3">Belongs to the inositol monophosphatase superfamily.</text>
</comment>
<evidence type="ECO:0000256" key="11">
    <source>
        <dbReference type="NCBIfam" id="TIGR02067"/>
    </source>
</evidence>
<dbReference type="GO" id="GO:0008934">
    <property type="term" value="F:inositol monophosphate 1-phosphatase activity"/>
    <property type="evidence" value="ECO:0007669"/>
    <property type="project" value="TreeGrafter"/>
</dbReference>
<evidence type="ECO:0000256" key="2">
    <source>
        <dbReference type="ARBA" id="ARBA00004970"/>
    </source>
</evidence>
<dbReference type="UniPathway" id="UPA00031">
    <property type="reaction ID" value="UER00013"/>
</dbReference>
<dbReference type="PANTHER" id="PTHR20854">
    <property type="entry name" value="INOSITOL MONOPHOSPHATASE"/>
    <property type="match status" value="1"/>
</dbReference>
<keyword evidence="9" id="KW-0368">Histidine biosynthesis</keyword>
<feature type="binding site" evidence="12">
    <location>
        <position position="88"/>
    </location>
    <ligand>
        <name>Mg(2+)</name>
        <dbReference type="ChEBI" id="CHEBI:18420"/>
        <label>1</label>
        <note>catalytic</note>
    </ligand>
</feature>
<comment type="caution">
    <text evidence="13">The sequence shown here is derived from an EMBL/GenBank/DDBJ whole genome shotgun (WGS) entry which is preliminary data.</text>
</comment>
<proteinExistence type="inferred from homology"/>
<dbReference type="PANTHER" id="PTHR20854:SF4">
    <property type="entry name" value="INOSITOL-1-MONOPHOSPHATASE-RELATED"/>
    <property type="match status" value="1"/>
</dbReference>
<dbReference type="InterPro" id="IPR000760">
    <property type="entry name" value="Inositol_monophosphatase-like"/>
</dbReference>
<dbReference type="EC" id="3.1.3.15" evidence="4 11"/>
<dbReference type="OrthoDB" id="9785695at2"/>
<comment type="cofactor">
    <cofactor evidence="1 12">
        <name>Mg(2+)</name>
        <dbReference type="ChEBI" id="CHEBI:18420"/>
    </cofactor>
</comment>
<gene>
    <name evidence="13" type="primary">hisN</name>
    <name evidence="13" type="ORF">DXH78_01700</name>
</gene>
<evidence type="ECO:0000256" key="9">
    <source>
        <dbReference type="ARBA" id="ARBA00023102"/>
    </source>
</evidence>
<comment type="catalytic activity">
    <reaction evidence="10">
        <text>L-histidinol phosphate + H2O = L-histidinol + phosphate</text>
        <dbReference type="Rhea" id="RHEA:14465"/>
        <dbReference type="ChEBI" id="CHEBI:15377"/>
        <dbReference type="ChEBI" id="CHEBI:43474"/>
        <dbReference type="ChEBI" id="CHEBI:57699"/>
        <dbReference type="ChEBI" id="CHEBI:57980"/>
        <dbReference type="EC" id="3.1.3.15"/>
    </reaction>
</comment>
<dbReference type="GO" id="GO:0007165">
    <property type="term" value="P:signal transduction"/>
    <property type="evidence" value="ECO:0007669"/>
    <property type="project" value="TreeGrafter"/>
</dbReference>
<reference evidence="14" key="1">
    <citation type="submission" date="2018-08" db="EMBL/GenBank/DDBJ databases">
        <authorList>
            <person name="Kim S.-J."/>
            <person name="Jung G.-Y."/>
        </authorList>
    </citation>
    <scope>NUCLEOTIDE SEQUENCE [LARGE SCALE GENOMIC DNA]</scope>
    <source>
        <strain evidence="14">GY_H</strain>
    </source>
</reference>
<evidence type="ECO:0000256" key="1">
    <source>
        <dbReference type="ARBA" id="ARBA00001946"/>
    </source>
</evidence>
<dbReference type="InterPro" id="IPR011809">
    <property type="entry name" value="His_9_proposed"/>
</dbReference>
<dbReference type="PROSITE" id="PS00629">
    <property type="entry name" value="IMP_1"/>
    <property type="match status" value="1"/>
</dbReference>
<feature type="binding site" evidence="12">
    <location>
        <position position="69"/>
    </location>
    <ligand>
        <name>Mg(2+)</name>
        <dbReference type="ChEBI" id="CHEBI:18420"/>
        <label>1</label>
        <note>catalytic</note>
    </ligand>
</feature>
<dbReference type="GO" id="GO:0046872">
    <property type="term" value="F:metal ion binding"/>
    <property type="evidence" value="ECO:0007669"/>
    <property type="project" value="UniProtKB-KW"/>
</dbReference>
<evidence type="ECO:0000256" key="7">
    <source>
        <dbReference type="ARBA" id="ARBA00022801"/>
    </source>
</evidence>
<organism evidence="13 14">
    <name type="scientific">Undibacter mobilis</name>
    <dbReference type="NCBI Taxonomy" id="2292256"/>
    <lineage>
        <taxon>Bacteria</taxon>
        <taxon>Pseudomonadati</taxon>
        <taxon>Pseudomonadota</taxon>
        <taxon>Alphaproteobacteria</taxon>
        <taxon>Hyphomicrobiales</taxon>
        <taxon>Nitrobacteraceae</taxon>
        <taxon>Undibacter</taxon>
    </lineage>
</organism>
<evidence type="ECO:0000256" key="4">
    <source>
        <dbReference type="ARBA" id="ARBA00013085"/>
    </source>
</evidence>
<keyword evidence="5" id="KW-0028">Amino-acid biosynthesis</keyword>
<dbReference type="FunFam" id="3.30.540.10:FF:000030">
    <property type="entry name" value="Inositol monophosphatase"/>
    <property type="match status" value="1"/>
</dbReference>
<feature type="binding site" evidence="12">
    <location>
        <position position="212"/>
    </location>
    <ligand>
        <name>Mg(2+)</name>
        <dbReference type="ChEBI" id="CHEBI:18420"/>
        <label>1</label>
        <note>catalytic</note>
    </ligand>
</feature>
<dbReference type="SUPFAM" id="SSF56655">
    <property type="entry name" value="Carbohydrate phosphatase"/>
    <property type="match status" value="1"/>
</dbReference>
<dbReference type="EMBL" id="QRGO01000001">
    <property type="protein sequence ID" value="RDV03416.1"/>
    <property type="molecule type" value="Genomic_DNA"/>
</dbReference>
<dbReference type="RefSeq" id="WP_115515440.1">
    <property type="nucleotide sequence ID" value="NZ_QRGO01000001.1"/>
</dbReference>
<dbReference type="InterPro" id="IPR020583">
    <property type="entry name" value="Inositol_monoP_metal-BS"/>
</dbReference>
<evidence type="ECO:0000313" key="14">
    <source>
        <dbReference type="Proteomes" id="UP000263993"/>
    </source>
</evidence>
<evidence type="ECO:0000313" key="13">
    <source>
        <dbReference type="EMBL" id="RDV03416.1"/>
    </source>
</evidence>